<keyword evidence="1" id="KW-1133">Transmembrane helix</keyword>
<evidence type="ECO:0000259" key="2">
    <source>
        <dbReference type="PROSITE" id="PS51154"/>
    </source>
</evidence>
<dbReference type="EMBL" id="VFOZ01000001">
    <property type="protein sequence ID" value="TQM00753.1"/>
    <property type="molecule type" value="Genomic_DNA"/>
</dbReference>
<keyword evidence="1" id="KW-0812">Transmembrane</keyword>
<dbReference type="InterPro" id="IPR002589">
    <property type="entry name" value="Macro_dom"/>
</dbReference>
<keyword evidence="1" id="KW-0472">Membrane</keyword>
<sequence length="356" mass="38576">MNVSLPALGAAAVCLALALATFRWSTRAAAIGYRHTILVFAWLFTALSTTLITFSVFPSSTADGQILGVTLSGAGAFVFLIWTGALRAAEHAADRDARETRQARSDPAPQKPLDGQRTYLYRLTREARSDTARHIGVITGDIRRVQHVDAWVNPENTDMKMARIHERSISGTIRYEGAVHDRTGRVIDDVIADGLARAVRGRLPVAPGTAIVSTAGQLSRRNGVRCLIHTAAVQGEPGAGFRAVRELDRTVVNALRAAQQCSAQWTAIRSVLFPLLGTGHGGAEIRVTTRTLLLAAVDHLATTRAPNPATVLFLAYTQEELDACLSTLNACSRVRKVRRCDSWSTPKQPNNLQNQI</sequence>
<dbReference type="Pfam" id="PF01661">
    <property type="entry name" value="Macro"/>
    <property type="match status" value="1"/>
</dbReference>
<feature type="transmembrane region" description="Helical" evidence="1">
    <location>
        <begin position="38"/>
        <end position="57"/>
    </location>
</feature>
<evidence type="ECO:0000313" key="3">
    <source>
        <dbReference type="EMBL" id="TQM00753.1"/>
    </source>
</evidence>
<evidence type="ECO:0000313" key="4">
    <source>
        <dbReference type="Proteomes" id="UP000316096"/>
    </source>
</evidence>
<dbReference type="Gene3D" id="3.40.220.10">
    <property type="entry name" value="Leucine Aminopeptidase, subunit E, domain 1"/>
    <property type="match status" value="1"/>
</dbReference>
<protein>
    <submittedName>
        <fullName evidence="3">O-acetyl-ADP-ribose deacetylase (Regulator of RNase III)</fullName>
    </submittedName>
</protein>
<comment type="caution">
    <text evidence="3">The sequence shown here is derived from an EMBL/GenBank/DDBJ whole genome shotgun (WGS) entry which is preliminary data.</text>
</comment>
<dbReference type="InterPro" id="IPR043472">
    <property type="entry name" value="Macro_dom-like"/>
</dbReference>
<proteinExistence type="predicted"/>
<reference evidence="3 4" key="1">
    <citation type="submission" date="2019-06" db="EMBL/GenBank/DDBJ databases">
        <title>Sequencing the genomes of 1000 actinobacteria strains.</title>
        <authorList>
            <person name="Klenk H.-P."/>
        </authorList>
    </citation>
    <scope>NUCLEOTIDE SEQUENCE [LARGE SCALE GENOMIC DNA]</scope>
    <source>
        <strain evidence="3 4">DSM 102200</strain>
    </source>
</reference>
<feature type="domain" description="Macro" evidence="2">
    <location>
        <begin position="122"/>
        <end position="332"/>
    </location>
</feature>
<name>A0A543CUH0_9ACTN</name>
<keyword evidence="4" id="KW-1185">Reference proteome</keyword>
<gene>
    <name evidence="3" type="ORF">FB559_6474</name>
</gene>
<dbReference type="PROSITE" id="PS51154">
    <property type="entry name" value="MACRO"/>
    <property type="match status" value="1"/>
</dbReference>
<dbReference type="SUPFAM" id="SSF52949">
    <property type="entry name" value="Macro domain-like"/>
    <property type="match status" value="1"/>
</dbReference>
<evidence type="ECO:0000256" key="1">
    <source>
        <dbReference type="SAM" id="Phobius"/>
    </source>
</evidence>
<dbReference type="OrthoDB" id="4547231at2"/>
<organism evidence="3 4">
    <name type="scientific">Actinoallomurus bryophytorum</name>
    <dbReference type="NCBI Taxonomy" id="1490222"/>
    <lineage>
        <taxon>Bacteria</taxon>
        <taxon>Bacillati</taxon>
        <taxon>Actinomycetota</taxon>
        <taxon>Actinomycetes</taxon>
        <taxon>Streptosporangiales</taxon>
        <taxon>Thermomonosporaceae</taxon>
        <taxon>Actinoallomurus</taxon>
    </lineage>
</organism>
<dbReference type="Proteomes" id="UP000316096">
    <property type="component" value="Unassembled WGS sequence"/>
</dbReference>
<accession>A0A543CUH0</accession>
<dbReference type="AlphaFoldDB" id="A0A543CUH0"/>
<dbReference type="RefSeq" id="WP_141960533.1">
    <property type="nucleotide sequence ID" value="NZ_VFOZ01000001.1"/>
</dbReference>
<feature type="transmembrane region" description="Helical" evidence="1">
    <location>
        <begin position="66"/>
        <end position="85"/>
    </location>
</feature>